<organism evidence="10 11">
    <name type="scientific">Velocimicrobium porci</name>
    <dbReference type="NCBI Taxonomy" id="2606634"/>
    <lineage>
        <taxon>Bacteria</taxon>
        <taxon>Bacillati</taxon>
        <taxon>Bacillota</taxon>
        <taxon>Clostridia</taxon>
        <taxon>Lachnospirales</taxon>
        <taxon>Lachnospiraceae</taxon>
        <taxon>Velocimicrobium</taxon>
    </lineage>
</organism>
<keyword evidence="11" id="KW-1185">Reference proteome</keyword>
<reference evidence="10 11" key="1">
    <citation type="submission" date="2019-08" db="EMBL/GenBank/DDBJ databases">
        <title>In-depth cultivation of the pig gut microbiome towards novel bacterial diversity and tailored functional studies.</title>
        <authorList>
            <person name="Wylensek D."/>
            <person name="Hitch T.C.A."/>
            <person name="Clavel T."/>
        </authorList>
    </citation>
    <scope>NUCLEOTIDE SEQUENCE [LARGE SCALE GENOMIC DNA]</scope>
    <source>
        <strain evidence="10 11">WCA-693-APC-MOT-I</strain>
    </source>
</reference>
<feature type="transmembrane region" description="Helical" evidence="7">
    <location>
        <begin position="97"/>
        <end position="115"/>
    </location>
</feature>
<evidence type="ECO:0000259" key="8">
    <source>
        <dbReference type="Pfam" id="PF01545"/>
    </source>
</evidence>
<comment type="similarity">
    <text evidence="2">Belongs to the cation diffusion facilitator (CDF) transporter (TC 2.A.4) family.</text>
</comment>
<dbReference type="Pfam" id="PF01545">
    <property type="entry name" value="Cation_efflux"/>
    <property type="match status" value="1"/>
</dbReference>
<protein>
    <submittedName>
        <fullName evidence="10">Cation transporter</fullName>
    </submittedName>
</protein>
<feature type="transmembrane region" description="Helical" evidence="7">
    <location>
        <begin position="193"/>
        <end position="212"/>
    </location>
</feature>
<evidence type="ECO:0000256" key="7">
    <source>
        <dbReference type="SAM" id="Phobius"/>
    </source>
</evidence>
<dbReference type="Proteomes" id="UP000482209">
    <property type="component" value="Unassembled WGS sequence"/>
</dbReference>
<dbReference type="Pfam" id="PF16916">
    <property type="entry name" value="ZT_dimer"/>
    <property type="match status" value="1"/>
</dbReference>
<keyword evidence="4 7" id="KW-0812">Transmembrane</keyword>
<feature type="transmembrane region" description="Helical" evidence="7">
    <location>
        <begin position="130"/>
        <end position="150"/>
    </location>
</feature>
<gene>
    <name evidence="10" type="ORF">FYJ58_09605</name>
</gene>
<dbReference type="Gene3D" id="3.30.70.1350">
    <property type="entry name" value="Cation efflux protein, cytoplasmic domain"/>
    <property type="match status" value="1"/>
</dbReference>
<comment type="caution">
    <text evidence="10">The sequence shown here is derived from an EMBL/GenBank/DDBJ whole genome shotgun (WGS) entry which is preliminary data.</text>
</comment>
<evidence type="ECO:0000313" key="10">
    <source>
        <dbReference type="EMBL" id="MSS64127.1"/>
    </source>
</evidence>
<name>A0A6L5XZW6_9FIRM</name>
<dbReference type="GO" id="GO:0008324">
    <property type="term" value="F:monoatomic cation transmembrane transporter activity"/>
    <property type="evidence" value="ECO:0007669"/>
    <property type="project" value="InterPro"/>
</dbReference>
<dbReference type="SUPFAM" id="SSF161111">
    <property type="entry name" value="Cation efflux protein transmembrane domain-like"/>
    <property type="match status" value="1"/>
</dbReference>
<evidence type="ECO:0000313" key="11">
    <source>
        <dbReference type="Proteomes" id="UP000482209"/>
    </source>
</evidence>
<keyword evidence="6 7" id="KW-0472">Membrane</keyword>
<dbReference type="InterPro" id="IPR058533">
    <property type="entry name" value="Cation_efflux_TM"/>
</dbReference>
<comment type="subcellular location">
    <subcellularLocation>
        <location evidence="1">Membrane</location>
        <topology evidence="1">Multi-pass membrane protein</topology>
    </subcellularLocation>
</comment>
<dbReference type="InterPro" id="IPR050291">
    <property type="entry name" value="CDF_Transporter"/>
</dbReference>
<dbReference type="InterPro" id="IPR002524">
    <property type="entry name" value="Cation_efflux"/>
</dbReference>
<feature type="domain" description="Cation efflux protein cytoplasmic" evidence="9">
    <location>
        <begin position="227"/>
        <end position="303"/>
    </location>
</feature>
<evidence type="ECO:0000256" key="1">
    <source>
        <dbReference type="ARBA" id="ARBA00004141"/>
    </source>
</evidence>
<keyword evidence="3" id="KW-0813">Transport</keyword>
<dbReference type="InterPro" id="IPR027469">
    <property type="entry name" value="Cation_efflux_TMD_sf"/>
</dbReference>
<evidence type="ECO:0000256" key="3">
    <source>
        <dbReference type="ARBA" id="ARBA00022448"/>
    </source>
</evidence>
<evidence type="ECO:0000256" key="5">
    <source>
        <dbReference type="ARBA" id="ARBA00022989"/>
    </source>
</evidence>
<dbReference type="PANTHER" id="PTHR43840">
    <property type="entry name" value="MITOCHONDRIAL METAL TRANSPORTER 1-RELATED"/>
    <property type="match status" value="1"/>
</dbReference>
<keyword evidence="5 7" id="KW-1133">Transmembrane helix</keyword>
<proteinExistence type="inferred from homology"/>
<dbReference type="InterPro" id="IPR036837">
    <property type="entry name" value="Cation_efflux_CTD_sf"/>
</dbReference>
<dbReference type="InterPro" id="IPR027470">
    <property type="entry name" value="Cation_efflux_CTD"/>
</dbReference>
<dbReference type="GO" id="GO:0016020">
    <property type="term" value="C:membrane"/>
    <property type="evidence" value="ECO:0007669"/>
    <property type="project" value="UniProtKB-SubCell"/>
</dbReference>
<dbReference type="AlphaFoldDB" id="A0A6L5XZW6"/>
<accession>A0A6L5XZW6</accession>
<dbReference type="SUPFAM" id="SSF160240">
    <property type="entry name" value="Cation efflux protein cytoplasmic domain-like"/>
    <property type="match status" value="1"/>
</dbReference>
<dbReference type="EMBL" id="VUMT01000013">
    <property type="protein sequence ID" value="MSS64127.1"/>
    <property type="molecule type" value="Genomic_DNA"/>
</dbReference>
<dbReference type="Gene3D" id="1.20.1510.10">
    <property type="entry name" value="Cation efflux protein transmembrane domain"/>
    <property type="match status" value="1"/>
</dbReference>
<evidence type="ECO:0000256" key="4">
    <source>
        <dbReference type="ARBA" id="ARBA00022692"/>
    </source>
</evidence>
<dbReference type="RefSeq" id="WP_154519524.1">
    <property type="nucleotide sequence ID" value="NZ_VUMT01000013.1"/>
</dbReference>
<feature type="domain" description="Cation efflux protein transmembrane" evidence="8">
    <location>
        <begin position="31"/>
        <end position="223"/>
    </location>
</feature>
<evidence type="ECO:0000256" key="6">
    <source>
        <dbReference type="ARBA" id="ARBA00023136"/>
    </source>
</evidence>
<evidence type="ECO:0000259" key="9">
    <source>
        <dbReference type="Pfam" id="PF16916"/>
    </source>
</evidence>
<evidence type="ECO:0000256" key="2">
    <source>
        <dbReference type="ARBA" id="ARBA00008114"/>
    </source>
</evidence>
<feature type="transmembrane region" description="Helical" evidence="7">
    <location>
        <begin position="25"/>
        <end position="47"/>
    </location>
</feature>
<dbReference type="NCBIfam" id="TIGR01297">
    <property type="entry name" value="CDF"/>
    <property type="match status" value="1"/>
</dbReference>
<dbReference type="PANTHER" id="PTHR43840:SF15">
    <property type="entry name" value="MITOCHONDRIAL METAL TRANSPORTER 1-RELATED"/>
    <property type="match status" value="1"/>
</dbReference>
<sequence>MVSLLARFFIKDYKNTNSPNVRESYGILCGFVGIALNVLLFLGKFFAGTLSHSISITADAFNNLSDAGSSTVTLIGFKLAGQKPDTNHPFGHGRLEYISGLIVSGAILLMAFELIRSSVGKVIHPETIEFSLLATAILIISICVKLYMAYYNNQIAKRFDSAAMKATATDSLSDSIATCVVLLASFINKWTGYNIDGYCGILVGLFILYAGISAAKDTLNPLLGQPPKREFVDQIYSIVLAHKEILDIHDLIVHDYGPGRVMISLHAEVSSDGNILFLHDIIDNVEKELKSKLSCDAVIHMDPVAVNDKFATDLKMQVISIIKGIDPILSLHDFRIVTGPTHTNIIFDLVIPFSYSIEDEKLLLQIQQKMKELNPTYFAIIQIDRSSTL</sequence>
<dbReference type="FunFam" id="1.20.1510.10:FF:000006">
    <property type="entry name" value="Divalent cation efflux transporter"/>
    <property type="match status" value="1"/>
</dbReference>